<evidence type="ECO:0000256" key="1">
    <source>
        <dbReference type="ARBA" id="ARBA00022448"/>
    </source>
</evidence>
<dbReference type="AlphaFoldDB" id="A0A8D4UUB5"/>
<dbReference type="InterPro" id="IPR003593">
    <property type="entry name" value="AAA+_ATPase"/>
</dbReference>
<dbReference type="EMBL" id="AP019697">
    <property type="protein sequence ID" value="BBK25098.1"/>
    <property type="molecule type" value="Genomic_DNA"/>
</dbReference>
<dbReference type="GO" id="GO:0016887">
    <property type="term" value="F:ATP hydrolysis activity"/>
    <property type="evidence" value="ECO:0007669"/>
    <property type="project" value="InterPro"/>
</dbReference>
<name>A0A8D4UUB5_9FIRM</name>
<dbReference type="PROSITE" id="PS50893">
    <property type="entry name" value="ABC_TRANSPORTER_2"/>
    <property type="match status" value="1"/>
</dbReference>
<keyword evidence="1" id="KW-0813">Transport</keyword>
<keyword evidence="2" id="KW-0547">Nucleotide-binding</keyword>
<evidence type="ECO:0000259" key="4">
    <source>
        <dbReference type="PROSITE" id="PS50893"/>
    </source>
</evidence>
<dbReference type="CDD" id="cd03261">
    <property type="entry name" value="ABC_Org_Solvent_Resistant"/>
    <property type="match status" value="1"/>
</dbReference>
<organism evidence="5 6">
    <name type="scientific">Dialister hominis</name>
    <dbReference type="NCBI Taxonomy" id="2582419"/>
    <lineage>
        <taxon>Bacteria</taxon>
        <taxon>Bacillati</taxon>
        <taxon>Bacillota</taxon>
        <taxon>Negativicutes</taxon>
        <taxon>Veillonellales</taxon>
        <taxon>Veillonellaceae</taxon>
        <taxon>Dialister</taxon>
    </lineage>
</organism>
<dbReference type="SMART" id="SM00382">
    <property type="entry name" value="AAA"/>
    <property type="match status" value="1"/>
</dbReference>
<dbReference type="SUPFAM" id="SSF52540">
    <property type="entry name" value="P-loop containing nucleoside triphosphate hydrolases"/>
    <property type="match status" value="1"/>
</dbReference>
<sequence>MIDIINVEQTFGDRRILKNVNLQINKGETMVILGASGSGKSTLLKMMIGLLKPTSGKILIDGRDITRMPETELNEQRKHMGMVFQYSALFDSMNVKENIAFGLRMHTKLSEPEIDQAVKEKLHLVGLDGTEELMPSNLSGGMKKRIGLARAIVLEPEIILYDEPTAGLDPIRSTDISLLIKNMQEKLHVTSVVVTHDLKSAELIADRMAFLYEGSFLEIGKPSALYQSKDPRIKQFMNGLPSSPDIEKEGDE</sequence>
<proteinExistence type="predicted"/>
<dbReference type="GO" id="GO:0005524">
    <property type="term" value="F:ATP binding"/>
    <property type="evidence" value="ECO:0007669"/>
    <property type="project" value="UniProtKB-KW"/>
</dbReference>
<dbReference type="Pfam" id="PF00005">
    <property type="entry name" value="ABC_tran"/>
    <property type="match status" value="1"/>
</dbReference>
<dbReference type="InterPro" id="IPR027417">
    <property type="entry name" value="P-loop_NTPase"/>
</dbReference>
<evidence type="ECO:0000313" key="6">
    <source>
        <dbReference type="Proteomes" id="UP000320585"/>
    </source>
</evidence>
<reference evidence="6" key="1">
    <citation type="submission" date="2019-05" db="EMBL/GenBank/DDBJ databases">
        <title>Complete genome sequencing of Dialister sp. strain 5BBH33.</title>
        <authorList>
            <person name="Sakamoto M."/>
            <person name="Murakami T."/>
            <person name="Mori H."/>
        </authorList>
    </citation>
    <scope>NUCLEOTIDE SEQUENCE [LARGE SCALE GENOMIC DNA]</scope>
    <source>
        <strain evidence="6">5BBH33</strain>
    </source>
</reference>
<keyword evidence="3 5" id="KW-0067">ATP-binding</keyword>
<protein>
    <submittedName>
        <fullName evidence="5">ABC transporter ATP-binding protein</fullName>
    </submittedName>
</protein>
<dbReference type="OrthoDB" id="9802264at2"/>
<dbReference type="PROSITE" id="PS00211">
    <property type="entry name" value="ABC_TRANSPORTER_1"/>
    <property type="match status" value="1"/>
</dbReference>
<dbReference type="Gene3D" id="3.40.50.300">
    <property type="entry name" value="P-loop containing nucleotide triphosphate hydrolases"/>
    <property type="match status" value="1"/>
</dbReference>
<accession>A0A8D4UUB5</accession>
<dbReference type="PANTHER" id="PTHR43023">
    <property type="entry name" value="PROTEIN TRIGALACTOSYLDIACYLGLYCEROL 3, CHLOROPLASTIC"/>
    <property type="match status" value="1"/>
</dbReference>
<gene>
    <name evidence="5" type="ORF">Dia5BBH33_10330</name>
</gene>
<evidence type="ECO:0000256" key="2">
    <source>
        <dbReference type="ARBA" id="ARBA00022741"/>
    </source>
</evidence>
<evidence type="ECO:0000256" key="3">
    <source>
        <dbReference type="ARBA" id="ARBA00022840"/>
    </source>
</evidence>
<dbReference type="InterPro" id="IPR017871">
    <property type="entry name" value="ABC_transporter-like_CS"/>
</dbReference>
<dbReference type="KEGG" id="dho:Dia5BBH33_10330"/>
<dbReference type="Proteomes" id="UP000320585">
    <property type="component" value="Chromosome"/>
</dbReference>
<dbReference type="GeneID" id="92716248"/>
<dbReference type="InterPro" id="IPR003439">
    <property type="entry name" value="ABC_transporter-like_ATP-bd"/>
</dbReference>
<feature type="domain" description="ABC transporter" evidence="4">
    <location>
        <begin position="2"/>
        <end position="238"/>
    </location>
</feature>
<evidence type="ECO:0000313" key="5">
    <source>
        <dbReference type="EMBL" id="BBK25098.1"/>
    </source>
</evidence>
<dbReference type="PANTHER" id="PTHR43023:SF6">
    <property type="entry name" value="INTERMEMBRANE PHOSPHOLIPID TRANSPORT SYSTEM ATP-BINDING PROTEIN MLAF"/>
    <property type="match status" value="1"/>
</dbReference>
<dbReference type="RefSeq" id="WP_143332523.1">
    <property type="nucleotide sequence ID" value="NZ_AP019697.1"/>
</dbReference>
<keyword evidence="6" id="KW-1185">Reference proteome</keyword>